<feature type="signal peptide" evidence="1">
    <location>
        <begin position="1"/>
        <end position="18"/>
    </location>
</feature>
<protein>
    <submittedName>
        <fullName evidence="2">Uncharacterized protein</fullName>
    </submittedName>
</protein>
<name>A0AA39LT88_9BILA</name>
<proteinExistence type="predicted"/>
<feature type="chain" id="PRO_5041428703" evidence="1">
    <location>
        <begin position="19"/>
        <end position="77"/>
    </location>
</feature>
<evidence type="ECO:0000256" key="1">
    <source>
        <dbReference type="SAM" id="SignalP"/>
    </source>
</evidence>
<dbReference type="Proteomes" id="UP001175271">
    <property type="component" value="Unassembled WGS sequence"/>
</dbReference>
<keyword evidence="1" id="KW-0732">Signal</keyword>
<dbReference type="EMBL" id="JAUCMV010000003">
    <property type="protein sequence ID" value="KAK0408827.1"/>
    <property type="molecule type" value="Genomic_DNA"/>
</dbReference>
<comment type="caution">
    <text evidence="2">The sequence shown here is derived from an EMBL/GenBank/DDBJ whole genome shotgun (WGS) entry which is preliminary data.</text>
</comment>
<evidence type="ECO:0000313" key="3">
    <source>
        <dbReference type="Proteomes" id="UP001175271"/>
    </source>
</evidence>
<keyword evidence="3" id="KW-1185">Reference proteome</keyword>
<accession>A0AA39LT88</accession>
<dbReference type="AlphaFoldDB" id="A0AA39LT88"/>
<sequence length="77" mass="8619">MTRLTVLLLTTFVAFSLSKPVYIIVFNAEAPNELDLHNLPAPEKIVTVNSKDEAKEAVEKIEAEKKDATIVAQRFTF</sequence>
<gene>
    <name evidence="2" type="ORF">QR680_004185</name>
</gene>
<organism evidence="2 3">
    <name type="scientific">Steinernema hermaphroditum</name>
    <dbReference type="NCBI Taxonomy" id="289476"/>
    <lineage>
        <taxon>Eukaryota</taxon>
        <taxon>Metazoa</taxon>
        <taxon>Ecdysozoa</taxon>
        <taxon>Nematoda</taxon>
        <taxon>Chromadorea</taxon>
        <taxon>Rhabditida</taxon>
        <taxon>Tylenchina</taxon>
        <taxon>Panagrolaimomorpha</taxon>
        <taxon>Strongyloidoidea</taxon>
        <taxon>Steinernematidae</taxon>
        <taxon>Steinernema</taxon>
    </lineage>
</organism>
<reference evidence="2" key="1">
    <citation type="submission" date="2023-06" db="EMBL/GenBank/DDBJ databases">
        <title>Genomic analysis of the entomopathogenic nematode Steinernema hermaphroditum.</title>
        <authorList>
            <person name="Schwarz E.M."/>
            <person name="Heppert J.K."/>
            <person name="Baniya A."/>
            <person name="Schwartz H.T."/>
            <person name="Tan C.-H."/>
            <person name="Antoshechkin I."/>
            <person name="Sternberg P.W."/>
            <person name="Goodrich-Blair H."/>
            <person name="Dillman A.R."/>
        </authorList>
    </citation>
    <scope>NUCLEOTIDE SEQUENCE</scope>
    <source>
        <strain evidence="2">PS9179</strain>
        <tissue evidence="2">Whole animal</tissue>
    </source>
</reference>
<evidence type="ECO:0000313" key="2">
    <source>
        <dbReference type="EMBL" id="KAK0408827.1"/>
    </source>
</evidence>